<reference evidence="1" key="1">
    <citation type="submission" date="2018-05" db="EMBL/GenBank/DDBJ databases">
        <authorList>
            <person name="Lanie J.A."/>
            <person name="Ng W.-L."/>
            <person name="Kazmierczak K.M."/>
            <person name="Andrzejewski T.M."/>
            <person name="Davidsen T.M."/>
            <person name="Wayne K.J."/>
            <person name="Tettelin H."/>
            <person name="Glass J.I."/>
            <person name="Rusch D."/>
            <person name="Podicherti R."/>
            <person name="Tsui H.-C.T."/>
            <person name="Winkler M.E."/>
        </authorList>
    </citation>
    <scope>NUCLEOTIDE SEQUENCE</scope>
</reference>
<evidence type="ECO:0000313" key="1">
    <source>
        <dbReference type="EMBL" id="SVC88296.1"/>
    </source>
</evidence>
<gene>
    <name evidence="1" type="ORF">METZ01_LOCUS341150</name>
</gene>
<protein>
    <submittedName>
        <fullName evidence="1">Uncharacterized protein</fullName>
    </submittedName>
</protein>
<name>A0A382QS59_9ZZZZ</name>
<sequence length="48" mass="5472">MMTNVSAFIVKLPVDEKSSIYIENKGELLLGKKAINRYHLYVFLTVIA</sequence>
<dbReference type="EMBL" id="UINC01116507">
    <property type="protein sequence ID" value="SVC88296.1"/>
    <property type="molecule type" value="Genomic_DNA"/>
</dbReference>
<organism evidence="1">
    <name type="scientific">marine metagenome</name>
    <dbReference type="NCBI Taxonomy" id="408172"/>
    <lineage>
        <taxon>unclassified sequences</taxon>
        <taxon>metagenomes</taxon>
        <taxon>ecological metagenomes</taxon>
    </lineage>
</organism>
<dbReference type="AlphaFoldDB" id="A0A382QS59"/>
<proteinExistence type="predicted"/>
<accession>A0A382QS59</accession>